<dbReference type="KEGG" id="tbr:Tb09.v1.0410"/>
<dbReference type="OMA" id="TFYLWER"/>
<sequence>MKLCELSPIADFIGSEVTVEDAILSSATFHMWERLYGVTSASPTPDKMRLYILQRKECNGQHEETSMSPHKSGGVSTLLRPSSPPGDASSLGGQLSAAKQRVEGPNVLKHGAIFATCGILPPSHKRTSESGSASVEWQECNMESVNRLVDVDVSSSTGTQQKKRGRSTQVFRDNRTAVPEASPSSSCATATVQAPLHLTSLYSPKVSPEGDAECVLLAPDPLYRPEVEDVFVQSCGGDTELEKPRKCVPPSNIFESLGDLRGSQRSKVLSLSEDEADECNDNIARCSVTSSLAGGDCPPQPQVSDFVALSDVLPSNQTREDVMCKGASNSVEQGYGYEPEEAAPSVRATKAYRDREDFCPNVETLPVLPSDHLECFLDEKGLRSGGGGDLGNPSSSSYLPYFTEAEEVPAQKPEQKKIRRYRTPWFCGSRAAANAAVEEVAAVKEAVCGGDASVSVVIANNSSRKSLSSASSGHSIHSKMALKEMTPQSPPTTVVFPPQEGDELQSTMEEEHRVPSLSPSPLPEIPRCGRQPLPVARTAESGSAGRGNNNFLQDDITNVQLAASTCHVEREATGFSHSLDGRALPVKHGDDEVHSAPTALNYTDGEWITESCETLKRQGMHRSDRALSSSWSPPPTQAGEFGLPKLPKSRTPARKYTYQEGDTSGVSMTSRSAGLVRRAQGRPDGGQVSADALTAGGVIGTPASGSFSSLQNKKAKLQEREARADTAATAKGTRKYVAVRTTSPQQFPLPREVTPTAKPKVNRKRDREKSE</sequence>
<dbReference type="EMBL" id="CM000207">
    <property type="protein sequence ID" value="EAN76797.1"/>
    <property type="molecule type" value="Genomic_DNA"/>
</dbReference>
<feature type="region of interest" description="Disordered" evidence="1">
    <location>
        <begin position="153"/>
        <end position="186"/>
    </location>
</feature>
<proteinExistence type="predicted"/>
<accession>Q38EH3</accession>
<protein>
    <submittedName>
        <fullName evidence="2">Uncharacterized protein</fullName>
    </submittedName>
</protein>
<keyword evidence="3" id="KW-1185">Reference proteome</keyword>
<feature type="region of interest" description="Disordered" evidence="1">
    <location>
        <begin position="740"/>
        <end position="771"/>
    </location>
</feature>
<dbReference type="InParanoid" id="Q38EH3"/>
<dbReference type="Proteomes" id="UP000008524">
    <property type="component" value="Chromosome 9"/>
</dbReference>
<dbReference type="GO" id="GO:0000776">
    <property type="term" value="C:kinetochore"/>
    <property type="evidence" value="ECO:0007005"/>
    <property type="project" value="GeneDB"/>
</dbReference>
<dbReference type="RefSeq" id="XP_827127.1">
    <property type="nucleotide sequence ID" value="XM_822034.1"/>
</dbReference>
<reference evidence="2 3" key="1">
    <citation type="journal article" date="2005" name="Science">
        <title>Comparative genomics of trypanosomatid parasitic protozoa.</title>
        <authorList>
            <person name="El-Sayed N.M."/>
            <person name="Myler P.J."/>
            <person name="Blandin G."/>
            <person name="Berriman M."/>
            <person name="Crabtree J."/>
            <person name="Aggarwal G."/>
            <person name="Caler E."/>
            <person name="Renauld H."/>
            <person name="Worthey E.A."/>
            <person name="Hertz-Fowler C."/>
            <person name="Ghedin E."/>
            <person name="Peacock C."/>
            <person name="Bartholomeu D.C."/>
            <person name="Haas B.J."/>
            <person name="Tran A.N."/>
            <person name="Wortman J.R."/>
            <person name="Alsmark U.C."/>
            <person name="Angiuoli S."/>
            <person name="Anupama A."/>
            <person name="Badger J."/>
            <person name="Bringaud F."/>
            <person name="Cadag E."/>
            <person name="Carlton J.M."/>
            <person name="Cerqueira G.C."/>
            <person name="Creasy T."/>
            <person name="Delcher A.L."/>
            <person name="Djikeng A."/>
            <person name="Embley T.M."/>
            <person name="Hauser C."/>
            <person name="Ivens A.C."/>
            <person name="Kummerfeld S.K."/>
            <person name="Pereira-Leal J.B."/>
            <person name="Nilsson D."/>
            <person name="Peterson J."/>
            <person name="Salzberg S.L."/>
            <person name="Shallom J."/>
            <person name="Silva J.C."/>
            <person name="Sundaram J."/>
            <person name="Westenberger S."/>
            <person name="White O."/>
            <person name="Melville S.E."/>
            <person name="Donelson J.E."/>
            <person name="Andersson B."/>
            <person name="Stuart K.D."/>
            <person name="Hall N."/>
        </authorList>
    </citation>
    <scope>NUCLEOTIDE SEQUENCE [LARGE SCALE GENOMIC DNA]</scope>
    <source>
        <strain evidence="2 3">927/4 GUTat10.1</strain>
    </source>
</reference>
<gene>
    <name evidence="2" type="ORF">Tb09.v1.0410</name>
</gene>
<dbReference type="GO" id="GO:0005634">
    <property type="term" value="C:nucleus"/>
    <property type="evidence" value="ECO:0000314"/>
    <property type="project" value="GeneDB"/>
</dbReference>
<evidence type="ECO:0000256" key="1">
    <source>
        <dbReference type="SAM" id="MobiDB-lite"/>
    </source>
</evidence>
<dbReference type="PaxDb" id="5691-EAN76797"/>
<dbReference type="OrthoDB" id="246035at2759"/>
<reference evidence="2 3" key="2">
    <citation type="journal article" date="2005" name="Science">
        <title>The genome of the African trypanosome Trypanosoma brucei.</title>
        <authorList>
            <person name="Berriman M."/>
            <person name="Ghedin E."/>
            <person name="Hertz-Fowler C."/>
            <person name="Blandin G."/>
            <person name="Renauld H."/>
            <person name="Bartholomeu D.C."/>
            <person name="Lennard N.J."/>
            <person name="Caler E."/>
            <person name="Hamlin N.E."/>
            <person name="Haas B."/>
            <person name="Bohme U."/>
            <person name="Hannick L."/>
            <person name="Aslett M.A."/>
            <person name="Shallom J."/>
            <person name="Marcello L."/>
            <person name="Hou L."/>
            <person name="Wickstead B."/>
            <person name="Alsmark U.C."/>
            <person name="Arrowsmith C."/>
            <person name="Atkin R.J."/>
            <person name="Barron A.J."/>
            <person name="Bringaud F."/>
            <person name="Brooks K."/>
            <person name="Carrington M."/>
            <person name="Cherevach I."/>
            <person name="Chillingworth T.J."/>
            <person name="Churcher C."/>
            <person name="Clark L.N."/>
            <person name="Corton C.H."/>
            <person name="Cronin A."/>
            <person name="Davies R.M."/>
            <person name="Doggett J."/>
            <person name="Djikeng A."/>
            <person name="Feldblyum T."/>
            <person name="Field M.C."/>
            <person name="Fraser A."/>
            <person name="Goodhead I."/>
            <person name="Hance Z."/>
            <person name="Harper D."/>
            <person name="Harris B.R."/>
            <person name="Hauser H."/>
            <person name="Hostetler J."/>
            <person name="Ivens A."/>
            <person name="Jagels K."/>
            <person name="Johnson D."/>
            <person name="Johnson J."/>
            <person name="Jones K."/>
            <person name="Kerhornou A.X."/>
            <person name="Koo H."/>
            <person name="Larke N."/>
            <person name="Landfear S."/>
            <person name="Larkin C."/>
            <person name="Leech V."/>
            <person name="Line A."/>
            <person name="Lord A."/>
            <person name="Macleod A."/>
            <person name="Mooney P.J."/>
            <person name="Moule S."/>
            <person name="Martin D.M."/>
            <person name="Morgan G.W."/>
            <person name="Mungall K."/>
            <person name="Norbertczak H."/>
            <person name="Ormond D."/>
            <person name="Pai G."/>
            <person name="Peacock C.S."/>
            <person name="Peterson J."/>
            <person name="Quail M.A."/>
            <person name="Rabbinowitsch E."/>
            <person name="Rajandream M.A."/>
            <person name="Reitter C."/>
            <person name="Salzberg S.L."/>
            <person name="Sanders M."/>
            <person name="Schobel S."/>
            <person name="Sharp S."/>
            <person name="Simmonds M."/>
            <person name="Simpson A.J."/>
            <person name="Tallon L."/>
            <person name="Turner C.M."/>
            <person name="Tait A."/>
            <person name="Tivey A.R."/>
            <person name="Van Aken S."/>
            <person name="Walker D."/>
            <person name="Wanless D."/>
            <person name="Wang S."/>
            <person name="White B."/>
            <person name="White O."/>
            <person name="Whitehead S."/>
            <person name="Woodward J."/>
            <person name="Wortman J."/>
            <person name="Adams M.D."/>
            <person name="Embley T.M."/>
            <person name="Gull K."/>
            <person name="Ullu E."/>
            <person name="Barry J.D."/>
            <person name="Fairlamb A.H."/>
            <person name="Opperdoes F."/>
            <person name="Barrell B.G."/>
            <person name="Donelson J.E."/>
            <person name="Hall N."/>
            <person name="Fraser C.M."/>
            <person name="Melville S.E."/>
            <person name="El-Sayed N.M."/>
        </authorList>
    </citation>
    <scope>NUCLEOTIDE SEQUENCE [LARGE SCALE GENOMIC DNA]</scope>
    <source>
        <strain evidence="2 3">927/4 GUTat10.1</strain>
    </source>
</reference>
<feature type="region of interest" description="Disordered" evidence="1">
    <location>
        <begin position="497"/>
        <end position="527"/>
    </location>
</feature>
<evidence type="ECO:0000313" key="3">
    <source>
        <dbReference type="Proteomes" id="UP000008524"/>
    </source>
</evidence>
<dbReference type="GeneID" id="3660525"/>
<dbReference type="VEuPathDB" id="TriTrypDB:Tb927.9.7820"/>
<feature type="region of interest" description="Disordered" evidence="1">
    <location>
        <begin position="61"/>
        <end position="98"/>
    </location>
</feature>
<feature type="region of interest" description="Disordered" evidence="1">
    <location>
        <begin position="618"/>
        <end position="651"/>
    </location>
</feature>
<dbReference type="AlphaFoldDB" id="Q38EH3"/>
<name>Q38EH3_TRYB2</name>
<evidence type="ECO:0000313" key="2">
    <source>
        <dbReference type="EMBL" id="EAN76797.1"/>
    </source>
</evidence>
<organism evidence="2 3">
    <name type="scientific">Trypanosoma brucei brucei (strain 927/4 GUTat10.1)</name>
    <dbReference type="NCBI Taxonomy" id="185431"/>
    <lineage>
        <taxon>Eukaryota</taxon>
        <taxon>Discoba</taxon>
        <taxon>Euglenozoa</taxon>
        <taxon>Kinetoplastea</taxon>
        <taxon>Metakinetoplastina</taxon>
        <taxon>Trypanosomatida</taxon>
        <taxon>Trypanosomatidae</taxon>
        <taxon>Trypanosoma</taxon>
    </lineage>
</organism>